<dbReference type="RefSeq" id="WP_216687693.1">
    <property type="nucleotide sequence ID" value="NZ_CAUPKR010000033.1"/>
</dbReference>
<proteinExistence type="inferred from homology"/>
<dbReference type="Pfam" id="PF00005">
    <property type="entry name" value="ABC_tran"/>
    <property type="match status" value="1"/>
</dbReference>
<organism evidence="6 7">
    <name type="scientific">Allobacillus halotolerans</name>
    <dbReference type="NCBI Taxonomy" id="570278"/>
    <lineage>
        <taxon>Bacteria</taxon>
        <taxon>Bacillati</taxon>
        <taxon>Bacillota</taxon>
        <taxon>Bacilli</taxon>
        <taxon>Bacillales</taxon>
        <taxon>Bacillaceae</taxon>
        <taxon>Allobacillus</taxon>
    </lineage>
</organism>
<accession>A0ABS6GRU6</accession>
<comment type="similarity">
    <text evidence="1">Belongs to the ABC transporter superfamily.</text>
</comment>
<comment type="caution">
    <text evidence="6">The sequence shown here is derived from an EMBL/GenBank/DDBJ whole genome shotgun (WGS) entry which is preliminary data.</text>
</comment>
<evidence type="ECO:0000256" key="2">
    <source>
        <dbReference type="ARBA" id="ARBA00022448"/>
    </source>
</evidence>
<dbReference type="EMBL" id="JAHLZF010000018">
    <property type="protein sequence ID" value="MBU6081611.1"/>
    <property type="molecule type" value="Genomic_DNA"/>
</dbReference>
<dbReference type="InterPro" id="IPR003593">
    <property type="entry name" value="AAA+_ATPase"/>
</dbReference>
<keyword evidence="2" id="KW-0813">Transport</keyword>
<evidence type="ECO:0000256" key="1">
    <source>
        <dbReference type="ARBA" id="ARBA00005417"/>
    </source>
</evidence>
<protein>
    <submittedName>
        <fullName evidence="6">ABC transporter ATP-binding protein</fullName>
    </submittedName>
</protein>
<keyword evidence="4 6" id="KW-0067">ATP-binding</keyword>
<dbReference type="InterPro" id="IPR003439">
    <property type="entry name" value="ABC_transporter-like_ATP-bd"/>
</dbReference>
<keyword evidence="3" id="KW-0547">Nucleotide-binding</keyword>
<keyword evidence="7" id="KW-1185">Reference proteome</keyword>
<dbReference type="SMART" id="SM00382">
    <property type="entry name" value="AAA"/>
    <property type="match status" value="1"/>
</dbReference>
<evidence type="ECO:0000313" key="7">
    <source>
        <dbReference type="Proteomes" id="UP000812672"/>
    </source>
</evidence>
<dbReference type="PANTHER" id="PTHR42711:SF5">
    <property type="entry name" value="ABC TRANSPORTER ATP-BINDING PROTEIN NATA"/>
    <property type="match status" value="1"/>
</dbReference>
<evidence type="ECO:0000256" key="3">
    <source>
        <dbReference type="ARBA" id="ARBA00022741"/>
    </source>
</evidence>
<dbReference type="Proteomes" id="UP000812672">
    <property type="component" value="Unassembled WGS sequence"/>
</dbReference>
<dbReference type="InterPro" id="IPR050763">
    <property type="entry name" value="ABC_transporter_ATP-binding"/>
</dbReference>
<evidence type="ECO:0000313" key="6">
    <source>
        <dbReference type="EMBL" id="MBU6081611.1"/>
    </source>
</evidence>
<gene>
    <name evidence="6" type="ORF">KQ486_11360</name>
</gene>
<sequence>MEEILIEVKGLKKGYKKRKTKEWVQAVNDVNFTVKRGEILGLLGPNGAGKTTTIKMICGLIVPDEGEVVINGITMQKNRLKGLEHISAVLEGNRNLYWRLTARENLEYFAGNRGNSRKEKASEIEELLHEFKLKQKENELVSNLSRGMQQKLALAVALLADSDVILLDEPTLGLDIETGYEVRQLLKKISEAGKTIIISTHDMPVVQDLCERTVIINDGKVIADEKVEELMNLFETSAYVLTLGNELTEQQQKELDVKFPMNELLDGMKLTITLEQDNDIYDLMDLLKKENTIIEKIDRTTINFEEVFMNLIQEEKNHAIHSIN</sequence>
<reference evidence="6 7" key="1">
    <citation type="journal article" date="2011" name="Int. J. Syst. Evol. Microbiol.">
        <title>Allobacillus halotolerans gen. nov., sp. nov. isolated from shrimp paste.</title>
        <authorList>
            <person name="Sheu S.Y."/>
            <person name="Arun A.B."/>
            <person name="Jiang S.R."/>
            <person name="Young C.C."/>
            <person name="Chen W.M."/>
        </authorList>
    </citation>
    <scope>NUCLEOTIDE SEQUENCE [LARGE SCALE GENOMIC DNA]</scope>
    <source>
        <strain evidence="6 7">LMG 24826</strain>
    </source>
</reference>
<dbReference type="PANTHER" id="PTHR42711">
    <property type="entry name" value="ABC TRANSPORTER ATP-BINDING PROTEIN"/>
    <property type="match status" value="1"/>
</dbReference>
<dbReference type="CDD" id="cd03230">
    <property type="entry name" value="ABC_DR_subfamily_A"/>
    <property type="match status" value="1"/>
</dbReference>
<name>A0ABS6GRU6_9BACI</name>
<dbReference type="PROSITE" id="PS50893">
    <property type="entry name" value="ABC_TRANSPORTER_2"/>
    <property type="match status" value="1"/>
</dbReference>
<dbReference type="GO" id="GO:0005524">
    <property type="term" value="F:ATP binding"/>
    <property type="evidence" value="ECO:0007669"/>
    <property type="project" value="UniProtKB-KW"/>
</dbReference>
<feature type="domain" description="ABC transporter" evidence="5">
    <location>
        <begin position="6"/>
        <end position="243"/>
    </location>
</feature>
<evidence type="ECO:0000259" key="5">
    <source>
        <dbReference type="PROSITE" id="PS50893"/>
    </source>
</evidence>
<evidence type="ECO:0000256" key="4">
    <source>
        <dbReference type="ARBA" id="ARBA00022840"/>
    </source>
</evidence>